<evidence type="ECO:0000256" key="1">
    <source>
        <dbReference type="ARBA" id="ARBA00001966"/>
    </source>
</evidence>
<keyword evidence="11" id="KW-1185">Reference proteome</keyword>
<dbReference type="SUPFAM" id="SSF56228">
    <property type="entry name" value="Aldehyde ferredoxin oxidoreductase, N-terminal domain"/>
    <property type="match status" value="1"/>
</dbReference>
<dbReference type="InterPro" id="IPR036021">
    <property type="entry name" value="Tungsten_al_ferr_oxy-like_C"/>
</dbReference>
<evidence type="ECO:0000313" key="10">
    <source>
        <dbReference type="EMBL" id="SDW08233.1"/>
    </source>
</evidence>
<evidence type="ECO:0000256" key="2">
    <source>
        <dbReference type="ARBA" id="ARBA00011032"/>
    </source>
</evidence>
<comment type="cofactor">
    <cofactor evidence="1">
        <name>[4Fe-4S] cluster</name>
        <dbReference type="ChEBI" id="CHEBI:49883"/>
    </cofactor>
</comment>
<dbReference type="Gene3D" id="1.10.599.10">
    <property type="entry name" value="Aldehyde Ferredoxin Oxidoreductase Protein, subunit A, domain 3"/>
    <property type="match status" value="1"/>
</dbReference>
<feature type="domain" description="Aldehyde ferredoxin oxidoreductase N-terminal" evidence="9">
    <location>
        <begin position="5"/>
        <end position="209"/>
    </location>
</feature>
<evidence type="ECO:0000256" key="8">
    <source>
        <dbReference type="ARBA" id="ARBA00049934"/>
    </source>
</evidence>
<evidence type="ECO:0000256" key="5">
    <source>
        <dbReference type="ARBA" id="ARBA00023002"/>
    </source>
</evidence>
<reference evidence="10 11" key="1">
    <citation type="submission" date="2016-10" db="EMBL/GenBank/DDBJ databases">
        <authorList>
            <person name="de Groot N.N."/>
        </authorList>
    </citation>
    <scope>NUCLEOTIDE SEQUENCE [LARGE SCALE GENOMIC DNA]</scope>
    <source>
        <strain evidence="10 11">DSM 23310</strain>
    </source>
</reference>
<dbReference type="InterPro" id="IPR013983">
    <property type="entry name" value="Ald_Fedxn_OxRdtase_N"/>
</dbReference>
<evidence type="ECO:0000256" key="4">
    <source>
        <dbReference type="ARBA" id="ARBA00022723"/>
    </source>
</evidence>
<keyword evidence="3" id="KW-0004">4Fe-4S</keyword>
<evidence type="ECO:0000313" key="11">
    <source>
        <dbReference type="Proteomes" id="UP000198828"/>
    </source>
</evidence>
<dbReference type="GO" id="GO:0009055">
    <property type="term" value="F:electron transfer activity"/>
    <property type="evidence" value="ECO:0007669"/>
    <property type="project" value="InterPro"/>
</dbReference>
<evidence type="ECO:0000256" key="3">
    <source>
        <dbReference type="ARBA" id="ARBA00022485"/>
    </source>
</evidence>
<keyword evidence="6" id="KW-0408">Iron</keyword>
<organism evidence="10 11">
    <name type="scientific">Tepidimicrobium xylanilyticum</name>
    <dbReference type="NCBI Taxonomy" id="1123352"/>
    <lineage>
        <taxon>Bacteria</taxon>
        <taxon>Bacillati</taxon>
        <taxon>Bacillota</taxon>
        <taxon>Tissierellia</taxon>
        <taxon>Tissierellales</taxon>
        <taxon>Tepidimicrobiaceae</taxon>
        <taxon>Tepidimicrobium</taxon>
    </lineage>
</organism>
<proteinExistence type="inferred from homology"/>
<accession>A0A1H2QLZ8</accession>
<dbReference type="SUPFAM" id="SSF48310">
    <property type="entry name" value="Aldehyde ferredoxin oxidoreductase, C-terminal domains"/>
    <property type="match status" value="1"/>
</dbReference>
<evidence type="ECO:0000256" key="7">
    <source>
        <dbReference type="ARBA" id="ARBA00023014"/>
    </source>
</evidence>
<dbReference type="Gene3D" id="3.60.9.10">
    <property type="entry name" value="Aldehyde ferredoxin oxidoreductase, N-terminal domain"/>
    <property type="match status" value="1"/>
</dbReference>
<evidence type="ECO:0000259" key="9">
    <source>
        <dbReference type="SMART" id="SM00790"/>
    </source>
</evidence>
<dbReference type="Pfam" id="PF02730">
    <property type="entry name" value="AFOR_N"/>
    <property type="match status" value="1"/>
</dbReference>
<keyword evidence="5" id="KW-0560">Oxidoreductase</keyword>
<sequence length="620" mass="67659">MLGGYTGKVLNIDLTTGNIEIEKYPDRMLRKYLGASGIAAKILYDRTDENTDPLGPENHLIYMTGPFTGTRVPSSGRHEITAKSPLTGIFGEGDVGGTWGVNLKRAGYDGIIIHGKAEKPVYILVEEGQVSILDGEHLWGLDTIEVDEKLKETHGPKTVTSCIGPAGEKQVLIASIMHDGKDARAVGRAGLGAVMGSKNLKAIAVIGSGKVDVADEEGLKECLKKSLPKIIANTQSLKQLGTAGGAVMAEKWGDIPVKNWSRGDWESIKNISGEKMAKTILKKRYFCGSCPIGCGRDIEIKEGPYKGVSGAGPEYETIGLLGSNCMVDDLEAIAYANELCNRLGIDSISTGSAIAFAMELYERGIIDERDTDGVKLDWGNGEAMIEMVKKIGSKEGIGELLGKGVKRASEEIGGIAPEFAVHVKGLELPAHDPRAMSSLAVGYATSNRGACHLHAGGFYFEKGVTMPELGYTEMQDRLSSEGKGQLTFHSQNIMCILDSLKLCKMLLFGKVTLTEIVEWIKYTIGWDDFTVEELLMAGERIFNLQRLYNVEYCSISRKDDVLPPRILSQPRLDRGTGDYLPPLGKMLYEYYQIRGWTMEGIPSEEKIKELDLDDRHVPLI</sequence>
<dbReference type="InterPro" id="IPR036503">
    <property type="entry name" value="Ald_Fedxn_OxRdtase_N_sf"/>
</dbReference>
<name>A0A1H2QLZ8_9FIRM</name>
<dbReference type="InterPro" id="IPR013985">
    <property type="entry name" value="Ald_Fedxn_OxRdtase_dom3"/>
</dbReference>
<keyword evidence="4" id="KW-0479">Metal-binding</keyword>
<dbReference type="RefSeq" id="WP_200773585.1">
    <property type="nucleotide sequence ID" value="NZ_FNNG01000001.1"/>
</dbReference>
<comment type="cofactor">
    <cofactor evidence="8">
        <name>tungstopterin</name>
        <dbReference type="ChEBI" id="CHEBI:30402"/>
    </cofactor>
</comment>
<dbReference type="Pfam" id="PF01314">
    <property type="entry name" value="AFOR_C"/>
    <property type="match status" value="1"/>
</dbReference>
<dbReference type="AlphaFoldDB" id="A0A1H2QLZ8"/>
<dbReference type="Proteomes" id="UP000198828">
    <property type="component" value="Unassembled WGS sequence"/>
</dbReference>
<gene>
    <name evidence="10" type="ORF">SAMN05660923_00181</name>
</gene>
<dbReference type="EMBL" id="FNNG01000001">
    <property type="protein sequence ID" value="SDW08233.1"/>
    <property type="molecule type" value="Genomic_DNA"/>
</dbReference>
<dbReference type="InterPro" id="IPR051919">
    <property type="entry name" value="W-dependent_AOR"/>
</dbReference>
<dbReference type="InterPro" id="IPR013984">
    <property type="entry name" value="Ald_Fedxn_OxRdtase_dom2"/>
</dbReference>
<dbReference type="PANTHER" id="PTHR30038">
    <property type="entry name" value="ALDEHYDE FERREDOXIN OXIDOREDUCTASE"/>
    <property type="match status" value="1"/>
</dbReference>
<dbReference type="GO" id="GO:0051539">
    <property type="term" value="F:4 iron, 4 sulfur cluster binding"/>
    <property type="evidence" value="ECO:0007669"/>
    <property type="project" value="UniProtKB-KW"/>
</dbReference>
<dbReference type="GO" id="GO:0016625">
    <property type="term" value="F:oxidoreductase activity, acting on the aldehyde or oxo group of donors, iron-sulfur protein as acceptor"/>
    <property type="evidence" value="ECO:0007669"/>
    <property type="project" value="InterPro"/>
</dbReference>
<protein>
    <submittedName>
        <fullName evidence="10">Aldehyde:ferredoxin oxidoreductase</fullName>
    </submittedName>
</protein>
<evidence type="ECO:0000256" key="6">
    <source>
        <dbReference type="ARBA" id="ARBA00023004"/>
    </source>
</evidence>
<dbReference type="InterPro" id="IPR001203">
    <property type="entry name" value="OxRdtase_Ald_Fedxn_C"/>
</dbReference>
<dbReference type="Gene3D" id="1.10.569.10">
    <property type="entry name" value="Aldehyde Ferredoxin Oxidoreductase Protein, subunit A, domain 2"/>
    <property type="match status" value="1"/>
</dbReference>
<comment type="similarity">
    <text evidence="2">Belongs to the AOR/FOR family.</text>
</comment>
<dbReference type="GO" id="GO:0046872">
    <property type="term" value="F:metal ion binding"/>
    <property type="evidence" value="ECO:0007669"/>
    <property type="project" value="UniProtKB-KW"/>
</dbReference>
<keyword evidence="7" id="KW-0411">Iron-sulfur</keyword>
<dbReference type="PANTHER" id="PTHR30038:SF0">
    <property type="entry name" value="TUNGSTEN-CONTAINING ALDEHYDE FERREDOXIN OXIDOREDUCTASE"/>
    <property type="match status" value="1"/>
</dbReference>
<dbReference type="SMART" id="SM00790">
    <property type="entry name" value="AFOR_N"/>
    <property type="match status" value="1"/>
</dbReference>